<evidence type="ECO:0000313" key="9">
    <source>
        <dbReference type="EMBL" id="RDI99311.1"/>
    </source>
</evidence>
<dbReference type="GO" id="GO:0003774">
    <property type="term" value="F:cytoskeletal motor activity"/>
    <property type="evidence" value="ECO:0007669"/>
    <property type="project" value="InterPro"/>
</dbReference>
<dbReference type="GO" id="GO:0005886">
    <property type="term" value="C:plasma membrane"/>
    <property type="evidence" value="ECO:0007669"/>
    <property type="project" value="UniProtKB-SubCell"/>
</dbReference>
<dbReference type="Pfam" id="PF01052">
    <property type="entry name" value="FliMN_C"/>
    <property type="match status" value="1"/>
</dbReference>
<dbReference type="AlphaFoldDB" id="A0A370K9J5"/>
<evidence type="ECO:0000256" key="2">
    <source>
        <dbReference type="ARBA" id="ARBA00009226"/>
    </source>
</evidence>
<keyword evidence="4" id="KW-1003">Cell membrane</keyword>
<dbReference type="InterPro" id="IPR051469">
    <property type="entry name" value="FliN/MopA/SpaO"/>
</dbReference>
<organism evidence="9 10">
    <name type="scientific">Dyella solisilvae</name>
    <dbReference type="NCBI Taxonomy" id="1920168"/>
    <lineage>
        <taxon>Bacteria</taxon>
        <taxon>Pseudomonadati</taxon>
        <taxon>Pseudomonadota</taxon>
        <taxon>Gammaproteobacteria</taxon>
        <taxon>Lysobacterales</taxon>
        <taxon>Rhodanobacteraceae</taxon>
        <taxon>Dyella</taxon>
    </lineage>
</organism>
<keyword evidence="9" id="KW-0966">Cell projection</keyword>
<dbReference type="Proteomes" id="UP000254711">
    <property type="component" value="Unassembled WGS sequence"/>
</dbReference>
<gene>
    <name evidence="9" type="ORF">DVT68_00130</name>
</gene>
<sequence length="101" mass="10804">MNDIAVAPIELDEAAPDAGVGEPLIRRELSMLGHVNVQLDVHLGHAQVSVERLFSLKKGESITLDTPLDAPVTVQLDGKPVARGHLLAVGEHFGLKITEIL</sequence>
<dbReference type="SUPFAM" id="SSF101801">
    <property type="entry name" value="Surface presentation of antigens (SPOA)"/>
    <property type="match status" value="1"/>
</dbReference>
<dbReference type="Gene3D" id="2.30.330.10">
    <property type="entry name" value="SpoA-like"/>
    <property type="match status" value="1"/>
</dbReference>
<evidence type="ECO:0000256" key="5">
    <source>
        <dbReference type="ARBA" id="ARBA00022500"/>
    </source>
</evidence>
<keyword evidence="9" id="KW-0969">Cilium</keyword>
<keyword evidence="7" id="KW-0472">Membrane</keyword>
<dbReference type="RefSeq" id="WP_114823053.1">
    <property type="nucleotide sequence ID" value="NZ_QQSY01000001.1"/>
</dbReference>
<accession>A0A370K9J5</accession>
<dbReference type="InterPro" id="IPR036429">
    <property type="entry name" value="SpoA-like_sf"/>
</dbReference>
<evidence type="ECO:0000256" key="3">
    <source>
        <dbReference type="ARBA" id="ARBA00021897"/>
    </source>
</evidence>
<dbReference type="GO" id="GO:0006935">
    <property type="term" value="P:chemotaxis"/>
    <property type="evidence" value="ECO:0007669"/>
    <property type="project" value="UniProtKB-KW"/>
</dbReference>
<reference evidence="9 10" key="1">
    <citation type="submission" date="2018-07" db="EMBL/GenBank/DDBJ databases">
        <title>Dyella solisilvae sp. nov., isolated from the pine and broad-leaved mixed forest soil.</title>
        <authorList>
            <person name="Gao Z."/>
            <person name="Qiu L."/>
        </authorList>
    </citation>
    <scope>NUCLEOTIDE SEQUENCE [LARGE SCALE GENOMIC DNA]</scope>
    <source>
        <strain evidence="9 10">DHG54</strain>
    </source>
</reference>
<dbReference type="OrthoDB" id="5956226at2"/>
<dbReference type="EMBL" id="QQSY01000001">
    <property type="protein sequence ID" value="RDI99311.1"/>
    <property type="molecule type" value="Genomic_DNA"/>
</dbReference>
<comment type="similarity">
    <text evidence="2">Belongs to the FliN/MopA/SpaO family.</text>
</comment>
<evidence type="ECO:0000256" key="4">
    <source>
        <dbReference type="ARBA" id="ARBA00022475"/>
    </source>
</evidence>
<dbReference type="InterPro" id="IPR001172">
    <property type="entry name" value="FliN_T3SS_HrcQb"/>
</dbReference>
<evidence type="ECO:0000256" key="1">
    <source>
        <dbReference type="ARBA" id="ARBA00004413"/>
    </source>
</evidence>
<keyword evidence="10" id="KW-1185">Reference proteome</keyword>
<feature type="domain" description="Flagellar motor switch protein FliN-like C-terminal" evidence="8">
    <location>
        <begin position="32"/>
        <end position="101"/>
    </location>
</feature>
<evidence type="ECO:0000256" key="7">
    <source>
        <dbReference type="ARBA" id="ARBA00023136"/>
    </source>
</evidence>
<comment type="subcellular location">
    <subcellularLocation>
        <location evidence="1">Cell membrane</location>
        <topology evidence="1">Peripheral membrane protein</topology>
        <orientation evidence="1">Cytoplasmic side</orientation>
    </subcellularLocation>
</comment>
<keyword evidence="5" id="KW-0145">Chemotaxis</keyword>
<dbReference type="GO" id="GO:0071973">
    <property type="term" value="P:bacterial-type flagellum-dependent cell motility"/>
    <property type="evidence" value="ECO:0007669"/>
    <property type="project" value="InterPro"/>
</dbReference>
<dbReference type="PANTHER" id="PTHR43484">
    <property type="match status" value="1"/>
</dbReference>
<name>A0A370K9J5_9GAMM</name>
<protein>
    <recommendedName>
        <fullName evidence="3">Flagellar motor switch protein FliN</fullName>
    </recommendedName>
</protein>
<dbReference type="PRINTS" id="PR00956">
    <property type="entry name" value="FLGMOTORFLIN"/>
</dbReference>
<proteinExistence type="inferred from homology"/>
<comment type="caution">
    <text evidence="9">The sequence shown here is derived from an EMBL/GenBank/DDBJ whole genome shotgun (WGS) entry which is preliminary data.</text>
</comment>
<keyword evidence="9" id="KW-0282">Flagellum</keyword>
<evidence type="ECO:0000259" key="8">
    <source>
        <dbReference type="Pfam" id="PF01052"/>
    </source>
</evidence>
<evidence type="ECO:0000256" key="6">
    <source>
        <dbReference type="ARBA" id="ARBA00022779"/>
    </source>
</evidence>
<dbReference type="GO" id="GO:0009425">
    <property type="term" value="C:bacterial-type flagellum basal body"/>
    <property type="evidence" value="ECO:0007669"/>
    <property type="project" value="InterPro"/>
</dbReference>
<evidence type="ECO:0000313" key="10">
    <source>
        <dbReference type="Proteomes" id="UP000254711"/>
    </source>
</evidence>
<keyword evidence="6" id="KW-0283">Flagellar rotation</keyword>
<dbReference type="PANTHER" id="PTHR43484:SF1">
    <property type="entry name" value="FLAGELLAR MOTOR SWITCH PROTEIN FLIN"/>
    <property type="match status" value="1"/>
</dbReference>
<dbReference type="InterPro" id="IPR001543">
    <property type="entry name" value="FliN-like_C"/>
</dbReference>